<accession>A0A8H5CYB0</accession>
<dbReference type="OrthoDB" id="6105938at2759"/>
<dbReference type="InterPro" id="IPR017907">
    <property type="entry name" value="Znf_RING_CS"/>
</dbReference>
<dbReference type="InterPro" id="IPR027370">
    <property type="entry name" value="Znf-RING_euk"/>
</dbReference>
<keyword evidence="3" id="KW-0862">Zinc</keyword>
<proteinExistence type="predicted"/>
<keyword evidence="9" id="KW-1185">Reference proteome</keyword>
<gene>
    <name evidence="8" type="ORF">D9758_007800</name>
</gene>
<evidence type="ECO:0000256" key="4">
    <source>
        <dbReference type="PROSITE-ProRule" id="PRU00175"/>
    </source>
</evidence>
<evidence type="ECO:0000313" key="8">
    <source>
        <dbReference type="EMBL" id="KAF5350284.1"/>
    </source>
</evidence>
<feature type="domain" description="RING-type" evidence="7">
    <location>
        <begin position="157"/>
        <end position="209"/>
    </location>
</feature>
<dbReference type="Gene3D" id="3.30.40.10">
    <property type="entry name" value="Zinc/RING finger domain, C3HC4 (zinc finger)"/>
    <property type="match status" value="1"/>
</dbReference>
<evidence type="ECO:0000256" key="2">
    <source>
        <dbReference type="ARBA" id="ARBA00022771"/>
    </source>
</evidence>
<dbReference type="SUPFAM" id="SSF57850">
    <property type="entry name" value="RING/U-box"/>
    <property type="match status" value="1"/>
</dbReference>
<dbReference type="InterPro" id="IPR013083">
    <property type="entry name" value="Znf_RING/FYVE/PHD"/>
</dbReference>
<dbReference type="Pfam" id="PF13445">
    <property type="entry name" value="zf-RING_UBOX"/>
    <property type="match status" value="1"/>
</dbReference>
<protein>
    <recommendedName>
        <fullName evidence="7">RING-type domain-containing protein</fullName>
    </recommendedName>
</protein>
<reference evidence="8 9" key="1">
    <citation type="journal article" date="2020" name="ISME J.">
        <title>Uncovering the hidden diversity of litter-decomposition mechanisms in mushroom-forming fungi.</title>
        <authorList>
            <person name="Floudas D."/>
            <person name="Bentzer J."/>
            <person name="Ahren D."/>
            <person name="Johansson T."/>
            <person name="Persson P."/>
            <person name="Tunlid A."/>
        </authorList>
    </citation>
    <scope>NUCLEOTIDE SEQUENCE [LARGE SCALE GENOMIC DNA]</scope>
    <source>
        <strain evidence="8 9">CBS 291.85</strain>
    </source>
</reference>
<dbReference type="AlphaFoldDB" id="A0A8H5CYB0"/>
<organism evidence="8 9">
    <name type="scientific">Tetrapyrgos nigripes</name>
    <dbReference type="NCBI Taxonomy" id="182062"/>
    <lineage>
        <taxon>Eukaryota</taxon>
        <taxon>Fungi</taxon>
        <taxon>Dikarya</taxon>
        <taxon>Basidiomycota</taxon>
        <taxon>Agaricomycotina</taxon>
        <taxon>Agaricomycetes</taxon>
        <taxon>Agaricomycetidae</taxon>
        <taxon>Agaricales</taxon>
        <taxon>Marasmiineae</taxon>
        <taxon>Marasmiaceae</taxon>
        <taxon>Tetrapyrgos</taxon>
    </lineage>
</organism>
<evidence type="ECO:0000256" key="3">
    <source>
        <dbReference type="ARBA" id="ARBA00022833"/>
    </source>
</evidence>
<dbReference type="PANTHER" id="PTHR23041">
    <property type="entry name" value="RING FINGER DOMAIN-CONTAINING"/>
    <property type="match status" value="1"/>
</dbReference>
<dbReference type="InterPro" id="IPR047134">
    <property type="entry name" value="RNF4"/>
</dbReference>
<feature type="compositionally biased region" description="Basic residues" evidence="6">
    <location>
        <begin position="42"/>
        <end position="52"/>
    </location>
</feature>
<keyword evidence="5" id="KW-0175">Coiled coil</keyword>
<dbReference type="Proteomes" id="UP000559256">
    <property type="component" value="Unassembled WGS sequence"/>
</dbReference>
<evidence type="ECO:0000259" key="7">
    <source>
        <dbReference type="PROSITE" id="PS50089"/>
    </source>
</evidence>
<dbReference type="PROSITE" id="PS00518">
    <property type="entry name" value="ZF_RING_1"/>
    <property type="match status" value="1"/>
</dbReference>
<evidence type="ECO:0000313" key="9">
    <source>
        <dbReference type="Proteomes" id="UP000559256"/>
    </source>
</evidence>
<comment type="caution">
    <text evidence="8">The sequence shown here is derived from an EMBL/GenBank/DDBJ whole genome shotgun (WGS) entry which is preliminary data.</text>
</comment>
<keyword evidence="1" id="KW-0479">Metal-binding</keyword>
<dbReference type="EMBL" id="JAACJM010000076">
    <property type="protein sequence ID" value="KAF5350284.1"/>
    <property type="molecule type" value="Genomic_DNA"/>
</dbReference>
<feature type="region of interest" description="Disordered" evidence="6">
    <location>
        <begin position="41"/>
        <end position="90"/>
    </location>
</feature>
<feature type="coiled-coil region" evidence="5">
    <location>
        <begin position="101"/>
        <end position="135"/>
    </location>
</feature>
<dbReference type="InterPro" id="IPR001841">
    <property type="entry name" value="Znf_RING"/>
</dbReference>
<dbReference type="PROSITE" id="PS50089">
    <property type="entry name" value="ZF_RING_2"/>
    <property type="match status" value="1"/>
</dbReference>
<evidence type="ECO:0000256" key="5">
    <source>
        <dbReference type="SAM" id="Coils"/>
    </source>
</evidence>
<evidence type="ECO:0000256" key="1">
    <source>
        <dbReference type="ARBA" id="ARBA00022723"/>
    </source>
</evidence>
<evidence type="ECO:0000256" key="6">
    <source>
        <dbReference type="SAM" id="MobiDB-lite"/>
    </source>
</evidence>
<sequence>MPRASKSSSAAPTTRRSTRLISQATVTTSASNKRLELSVTLPRRRRIAHPKHSTAFFDESSTSASASCHADDLKENNASNDTKSSLRRSSRITSSELLKREKNLLRKEQEYKIRLEELDRRSQSLSKREDEANALLAKVAEREAEATLAQLEEHFTCPLCYEILAHPYSLNPGACGHTFCALCILKWFFSRCHSLCGGWHESVDCPLCRSLLVITPEHTPRLDVTFPFVPNRTAATLCESLVGKLLEYSRSTRKLTVKREESEGVWGAGVDCYKKGKSEEVDAMEPESTGGLSEWQDGGPLRLDWVKRESEGKKEMVYLFENWTEMKPNDFAEMKHRLGV</sequence>
<dbReference type="PANTHER" id="PTHR23041:SF78">
    <property type="entry name" value="E3 UBIQUITIN-PROTEIN LIGASE RNF4"/>
    <property type="match status" value="1"/>
</dbReference>
<name>A0A8H5CYB0_9AGAR</name>
<dbReference type="GO" id="GO:0008270">
    <property type="term" value="F:zinc ion binding"/>
    <property type="evidence" value="ECO:0007669"/>
    <property type="project" value="UniProtKB-KW"/>
</dbReference>
<keyword evidence="2 4" id="KW-0863">Zinc-finger</keyword>